<comment type="similarity">
    <text evidence="1">Belongs to the GST superfamily.</text>
</comment>
<dbReference type="PANTHER" id="PTHR44051:SF8">
    <property type="entry name" value="GLUTATHIONE S-TRANSFERASE GSTA"/>
    <property type="match status" value="1"/>
</dbReference>
<proteinExistence type="inferred from homology"/>
<evidence type="ECO:0000259" key="3">
    <source>
        <dbReference type="PROSITE" id="PS50405"/>
    </source>
</evidence>
<dbReference type="Pfam" id="PF02798">
    <property type="entry name" value="GST_N"/>
    <property type="match status" value="1"/>
</dbReference>
<dbReference type="SFLD" id="SFLDG01150">
    <property type="entry name" value="Main.1:_Beta-like"/>
    <property type="match status" value="1"/>
</dbReference>
<dbReference type="SUPFAM" id="SSF52833">
    <property type="entry name" value="Thioredoxin-like"/>
    <property type="match status" value="1"/>
</dbReference>
<sequence length="204" mass="23101">MKLYYAPGACSLSPHIILREAGLDFSIVRVNLKEKITETGENFLEINPKGQVPTLVLDDDEQLTEGAVIVQYIADQNPNRNLIALPGSMKRYHQLEALNFISTELHKNFGPLFAPNTPEEYKDVVRANLLKKFQYVNDILKNQPYFVAKSDFCVADAYLFTVTNWTRLVGVDISALSHLNEYCEKIAKRPKVQEALEAEGLLKK</sequence>
<dbReference type="PROSITE" id="PS50405">
    <property type="entry name" value="GST_CTER"/>
    <property type="match status" value="1"/>
</dbReference>
<dbReference type="SFLD" id="SFLDG00358">
    <property type="entry name" value="Main_(cytGST)"/>
    <property type="match status" value="1"/>
</dbReference>
<dbReference type="InterPro" id="IPR036249">
    <property type="entry name" value="Thioredoxin-like_sf"/>
</dbReference>
<keyword evidence="4" id="KW-0808">Transferase</keyword>
<dbReference type="CDD" id="cd03188">
    <property type="entry name" value="GST_C_Beta"/>
    <property type="match status" value="1"/>
</dbReference>
<dbReference type="Gene3D" id="3.40.30.10">
    <property type="entry name" value="Glutaredoxin"/>
    <property type="match status" value="1"/>
</dbReference>
<dbReference type="Pfam" id="PF00043">
    <property type="entry name" value="GST_C"/>
    <property type="match status" value="1"/>
</dbReference>
<organism evidence="4 5">
    <name type="scientific">Providencia alcalifaciens</name>
    <dbReference type="NCBI Taxonomy" id="126385"/>
    <lineage>
        <taxon>Bacteria</taxon>
        <taxon>Pseudomonadati</taxon>
        <taxon>Pseudomonadota</taxon>
        <taxon>Gammaproteobacteria</taxon>
        <taxon>Enterobacterales</taxon>
        <taxon>Morganellaceae</taxon>
        <taxon>Providencia</taxon>
    </lineage>
</organism>
<evidence type="ECO:0000313" key="5">
    <source>
        <dbReference type="Proteomes" id="UP000295055"/>
    </source>
</evidence>
<reference evidence="4 5" key="1">
    <citation type="submission" date="2019-03" db="EMBL/GenBank/DDBJ databases">
        <title>Genomic analyses of the natural microbiome of Caenorhabditis elegans.</title>
        <authorList>
            <person name="Samuel B."/>
        </authorList>
    </citation>
    <scope>NUCLEOTIDE SEQUENCE [LARGE SCALE GENOMIC DNA]</scope>
    <source>
        <strain evidence="4 5">JUb102</strain>
    </source>
</reference>
<evidence type="ECO:0000256" key="1">
    <source>
        <dbReference type="RuleBase" id="RU003494"/>
    </source>
</evidence>
<dbReference type="NCBIfam" id="NF007831">
    <property type="entry name" value="PRK10542.1"/>
    <property type="match status" value="1"/>
</dbReference>
<dbReference type="Proteomes" id="UP000295055">
    <property type="component" value="Unassembled WGS sequence"/>
</dbReference>
<dbReference type="InterPro" id="IPR004046">
    <property type="entry name" value="GST_C"/>
</dbReference>
<dbReference type="OrthoDB" id="8772754at2"/>
<dbReference type="EMBL" id="SMAS01000001">
    <property type="protein sequence ID" value="TCT38603.1"/>
    <property type="molecule type" value="Genomic_DNA"/>
</dbReference>
<dbReference type="RefSeq" id="WP_036953499.1">
    <property type="nucleotide sequence ID" value="NZ_CABKTH010000010.1"/>
</dbReference>
<evidence type="ECO:0000259" key="2">
    <source>
        <dbReference type="PROSITE" id="PS50404"/>
    </source>
</evidence>
<dbReference type="InterPro" id="IPR036282">
    <property type="entry name" value="Glutathione-S-Trfase_C_sf"/>
</dbReference>
<accession>A0A4R3NSV4</accession>
<dbReference type="SUPFAM" id="SSF47616">
    <property type="entry name" value="GST C-terminal domain-like"/>
    <property type="match status" value="1"/>
</dbReference>
<dbReference type="GO" id="GO:0016740">
    <property type="term" value="F:transferase activity"/>
    <property type="evidence" value="ECO:0007669"/>
    <property type="project" value="UniProtKB-KW"/>
</dbReference>
<dbReference type="CDD" id="cd03057">
    <property type="entry name" value="GST_N_Beta"/>
    <property type="match status" value="1"/>
</dbReference>
<gene>
    <name evidence="4" type="ORF">EC835_101621</name>
</gene>
<dbReference type="Gene3D" id="1.20.1050.10">
    <property type="match status" value="1"/>
</dbReference>
<feature type="domain" description="GST C-terminal" evidence="3">
    <location>
        <begin position="87"/>
        <end position="204"/>
    </location>
</feature>
<evidence type="ECO:0000313" key="4">
    <source>
        <dbReference type="EMBL" id="TCT38603.1"/>
    </source>
</evidence>
<protein>
    <submittedName>
        <fullName evidence="4">Glutathione S-transferase</fullName>
    </submittedName>
</protein>
<dbReference type="PROSITE" id="PS50404">
    <property type="entry name" value="GST_NTER"/>
    <property type="match status" value="1"/>
</dbReference>
<dbReference type="PANTHER" id="PTHR44051">
    <property type="entry name" value="GLUTATHIONE S-TRANSFERASE-RELATED"/>
    <property type="match status" value="1"/>
</dbReference>
<dbReference type="InterPro" id="IPR010987">
    <property type="entry name" value="Glutathione-S-Trfase_C-like"/>
</dbReference>
<dbReference type="SFLD" id="SFLDS00019">
    <property type="entry name" value="Glutathione_Transferase_(cytos"/>
    <property type="match status" value="1"/>
</dbReference>
<dbReference type="AlphaFoldDB" id="A0A4R3NSV4"/>
<dbReference type="InterPro" id="IPR004045">
    <property type="entry name" value="Glutathione_S-Trfase_N"/>
</dbReference>
<name>A0A4R3NSV4_9GAMM</name>
<comment type="caution">
    <text evidence="4">The sequence shown here is derived from an EMBL/GenBank/DDBJ whole genome shotgun (WGS) entry which is preliminary data.</text>
</comment>
<feature type="domain" description="GST N-terminal" evidence="2">
    <location>
        <begin position="1"/>
        <end position="81"/>
    </location>
</feature>
<dbReference type="InterPro" id="IPR040079">
    <property type="entry name" value="Glutathione_S-Trfase"/>
</dbReference>